<dbReference type="InterPro" id="IPR013098">
    <property type="entry name" value="Ig_I-set"/>
</dbReference>
<sequence length="90" mass="10129">PPWVSRQVEDRQTAKLGRTVRLPCPVEGDPPPLVLWVKDGRNVNPGWSRYKVLKQSLKIKEVELEDAGVYICRVTNGFGSLALNFTLIVI</sequence>
<evidence type="ECO:0000259" key="1">
    <source>
        <dbReference type="PROSITE" id="PS50835"/>
    </source>
</evidence>
<dbReference type="InterPro" id="IPR003598">
    <property type="entry name" value="Ig_sub2"/>
</dbReference>
<dbReference type="InterPro" id="IPR007110">
    <property type="entry name" value="Ig-like_dom"/>
</dbReference>
<comment type="caution">
    <text evidence="2">The sequence shown here is derived from an EMBL/GenBank/DDBJ whole genome shotgun (WGS) entry which is preliminary data.</text>
</comment>
<proteinExistence type="predicted"/>
<name>A0ABD0PQM9_CIRMR</name>
<dbReference type="PANTHER" id="PTHR19890:SF10">
    <property type="entry name" value="FIBROBLAST GROWTH FACTOR RECEPTOR-LIKE 1"/>
    <property type="match status" value="1"/>
</dbReference>
<dbReference type="PANTHER" id="PTHR19890">
    <property type="entry name" value="FIBROBLAST GROWTH FACTOR RECEPTOR"/>
    <property type="match status" value="1"/>
</dbReference>
<organism evidence="2 3">
    <name type="scientific">Cirrhinus mrigala</name>
    <name type="common">Mrigala</name>
    <dbReference type="NCBI Taxonomy" id="683832"/>
    <lineage>
        <taxon>Eukaryota</taxon>
        <taxon>Metazoa</taxon>
        <taxon>Chordata</taxon>
        <taxon>Craniata</taxon>
        <taxon>Vertebrata</taxon>
        <taxon>Euteleostomi</taxon>
        <taxon>Actinopterygii</taxon>
        <taxon>Neopterygii</taxon>
        <taxon>Teleostei</taxon>
        <taxon>Ostariophysi</taxon>
        <taxon>Cypriniformes</taxon>
        <taxon>Cyprinidae</taxon>
        <taxon>Labeoninae</taxon>
        <taxon>Labeonini</taxon>
        <taxon>Cirrhinus</taxon>
    </lineage>
</organism>
<keyword evidence="3" id="KW-1185">Reference proteome</keyword>
<dbReference type="InterPro" id="IPR013783">
    <property type="entry name" value="Ig-like_fold"/>
</dbReference>
<dbReference type="FunFam" id="2.60.40.10:FF:000593">
    <property type="entry name" value="Fibroblast growth factor receptor-like 1"/>
    <property type="match status" value="1"/>
</dbReference>
<dbReference type="SMART" id="SM00409">
    <property type="entry name" value="IG"/>
    <property type="match status" value="1"/>
</dbReference>
<dbReference type="SUPFAM" id="SSF48726">
    <property type="entry name" value="Immunoglobulin"/>
    <property type="match status" value="1"/>
</dbReference>
<gene>
    <name evidence="2" type="ORF">M9458_028366</name>
</gene>
<accession>A0ABD0PQM9</accession>
<dbReference type="InterPro" id="IPR003599">
    <property type="entry name" value="Ig_sub"/>
</dbReference>
<evidence type="ECO:0000313" key="2">
    <source>
        <dbReference type="EMBL" id="KAL0176036.1"/>
    </source>
</evidence>
<dbReference type="EMBL" id="JAMKFB020000014">
    <property type="protein sequence ID" value="KAL0176036.1"/>
    <property type="molecule type" value="Genomic_DNA"/>
</dbReference>
<dbReference type="Proteomes" id="UP001529510">
    <property type="component" value="Unassembled WGS sequence"/>
</dbReference>
<evidence type="ECO:0000313" key="3">
    <source>
        <dbReference type="Proteomes" id="UP001529510"/>
    </source>
</evidence>
<protein>
    <recommendedName>
        <fullName evidence="1">Ig-like domain-containing protein</fullName>
    </recommendedName>
</protein>
<dbReference type="InterPro" id="IPR052615">
    <property type="entry name" value="FGFRL"/>
</dbReference>
<dbReference type="Pfam" id="PF07679">
    <property type="entry name" value="I-set"/>
    <property type="match status" value="1"/>
</dbReference>
<dbReference type="AlphaFoldDB" id="A0ABD0PQM9"/>
<feature type="non-terminal residue" evidence="2">
    <location>
        <position position="1"/>
    </location>
</feature>
<dbReference type="SMART" id="SM00408">
    <property type="entry name" value="IGc2"/>
    <property type="match status" value="1"/>
</dbReference>
<reference evidence="2 3" key="1">
    <citation type="submission" date="2024-05" db="EMBL/GenBank/DDBJ databases">
        <title>Genome sequencing and assembly of Indian major carp, Cirrhinus mrigala (Hamilton, 1822).</title>
        <authorList>
            <person name="Mohindra V."/>
            <person name="Chowdhury L.M."/>
            <person name="Lal K."/>
            <person name="Jena J.K."/>
        </authorList>
    </citation>
    <scope>NUCLEOTIDE SEQUENCE [LARGE SCALE GENOMIC DNA]</scope>
    <source>
        <strain evidence="2">CM1030</strain>
        <tissue evidence="2">Blood</tissue>
    </source>
</reference>
<feature type="non-terminal residue" evidence="2">
    <location>
        <position position="90"/>
    </location>
</feature>
<dbReference type="PROSITE" id="PS50835">
    <property type="entry name" value="IG_LIKE"/>
    <property type="match status" value="1"/>
</dbReference>
<feature type="domain" description="Ig-like" evidence="1">
    <location>
        <begin position="2"/>
        <end position="88"/>
    </location>
</feature>
<dbReference type="InterPro" id="IPR036179">
    <property type="entry name" value="Ig-like_dom_sf"/>
</dbReference>
<dbReference type="Gene3D" id="2.60.40.10">
    <property type="entry name" value="Immunoglobulins"/>
    <property type="match status" value="1"/>
</dbReference>